<name>A0A1F6PB51_9BACT</name>
<sequence length="177" mass="20018">MEPATKVLVRFIKAPNGHSRLREDMRNALVGVMVKAVPDPNCFIIENSNVLLEAIAAQRPPSVHFYWEEVLAHDSKPIFLGRSECEPVYGFQLELITPLPSTSLHKEICRACVGLKIRLEPGAFEPQKNGFYANLLMVTDQLQQHNHVVFSRYVANLPTTETVRTLFLPAHTYKILP</sequence>
<dbReference type="EMBL" id="MFRA01000001">
    <property type="protein sequence ID" value="OGH93395.1"/>
    <property type="molecule type" value="Genomic_DNA"/>
</dbReference>
<proteinExistence type="predicted"/>
<dbReference type="Proteomes" id="UP000176634">
    <property type="component" value="Unassembled WGS sequence"/>
</dbReference>
<protein>
    <submittedName>
        <fullName evidence="1">Uncharacterized protein</fullName>
    </submittedName>
</protein>
<dbReference type="STRING" id="1798705.A2563_02185"/>
<comment type="caution">
    <text evidence="1">The sequence shown here is derived from an EMBL/GenBank/DDBJ whole genome shotgun (WGS) entry which is preliminary data.</text>
</comment>
<reference evidence="1 2" key="1">
    <citation type="journal article" date="2016" name="Nat. Commun.">
        <title>Thousands of microbial genomes shed light on interconnected biogeochemical processes in an aquifer system.</title>
        <authorList>
            <person name="Anantharaman K."/>
            <person name="Brown C.T."/>
            <person name="Hug L.A."/>
            <person name="Sharon I."/>
            <person name="Castelle C.J."/>
            <person name="Probst A.J."/>
            <person name="Thomas B.C."/>
            <person name="Singh A."/>
            <person name="Wilkins M.J."/>
            <person name="Karaoz U."/>
            <person name="Brodie E.L."/>
            <person name="Williams K.H."/>
            <person name="Hubbard S.S."/>
            <person name="Banfield J.F."/>
        </authorList>
    </citation>
    <scope>NUCLEOTIDE SEQUENCE [LARGE SCALE GENOMIC DNA]</scope>
</reference>
<gene>
    <name evidence="1" type="ORF">A2563_02185</name>
</gene>
<organism evidence="1 2">
    <name type="scientific">Candidatus Magasanikbacteria bacterium RIFOXYD1_FULL_40_23</name>
    <dbReference type="NCBI Taxonomy" id="1798705"/>
    <lineage>
        <taxon>Bacteria</taxon>
        <taxon>Candidatus Magasanikiibacteriota</taxon>
    </lineage>
</organism>
<evidence type="ECO:0000313" key="1">
    <source>
        <dbReference type="EMBL" id="OGH93395.1"/>
    </source>
</evidence>
<accession>A0A1F6PB51</accession>
<dbReference type="AlphaFoldDB" id="A0A1F6PB51"/>
<evidence type="ECO:0000313" key="2">
    <source>
        <dbReference type="Proteomes" id="UP000176634"/>
    </source>
</evidence>